<dbReference type="OrthoDB" id="691861at2759"/>
<proteinExistence type="predicted"/>
<evidence type="ECO:0000313" key="2">
    <source>
        <dbReference type="Proteomes" id="UP000636709"/>
    </source>
</evidence>
<keyword evidence="2" id="KW-1185">Reference proteome</keyword>
<accession>A0A835AEX0</accession>
<evidence type="ECO:0000313" key="1">
    <source>
        <dbReference type="EMBL" id="KAF8658741.1"/>
    </source>
</evidence>
<dbReference type="AlphaFoldDB" id="A0A835AEX0"/>
<reference evidence="1" key="1">
    <citation type="submission" date="2020-07" db="EMBL/GenBank/DDBJ databases">
        <title>Genome sequence and genetic diversity analysis of an under-domesticated orphan crop, white fonio (Digitaria exilis).</title>
        <authorList>
            <person name="Bennetzen J.L."/>
            <person name="Chen S."/>
            <person name="Ma X."/>
            <person name="Wang X."/>
            <person name="Yssel A.E.J."/>
            <person name="Chaluvadi S.R."/>
            <person name="Johnson M."/>
            <person name="Gangashetty P."/>
            <person name="Hamidou F."/>
            <person name="Sanogo M.D."/>
            <person name="Zwaenepoel A."/>
            <person name="Wallace J."/>
            <person name="Van De Peer Y."/>
            <person name="Van Deynze A."/>
        </authorList>
    </citation>
    <scope>NUCLEOTIDE SEQUENCE</scope>
    <source>
        <tissue evidence="1">Leaves</tissue>
    </source>
</reference>
<dbReference type="EMBL" id="JACEFO010002479">
    <property type="protein sequence ID" value="KAF8658741.1"/>
    <property type="molecule type" value="Genomic_DNA"/>
</dbReference>
<protein>
    <submittedName>
        <fullName evidence="1">Uncharacterized protein</fullName>
    </submittedName>
</protein>
<sequence length="60" mass="6577">MVAEHKATIVALQETKLQHVGRQEVIESLGHRFADNFIALPADGTRGGILLVVCRVHLCN</sequence>
<comment type="caution">
    <text evidence="1">The sequence shown here is derived from an EMBL/GenBank/DDBJ whole genome shotgun (WGS) entry which is preliminary data.</text>
</comment>
<dbReference type="Proteomes" id="UP000636709">
    <property type="component" value="Unassembled WGS sequence"/>
</dbReference>
<gene>
    <name evidence="1" type="ORF">HU200_059224</name>
</gene>
<name>A0A835AEX0_9POAL</name>
<organism evidence="1 2">
    <name type="scientific">Digitaria exilis</name>
    <dbReference type="NCBI Taxonomy" id="1010633"/>
    <lineage>
        <taxon>Eukaryota</taxon>
        <taxon>Viridiplantae</taxon>
        <taxon>Streptophyta</taxon>
        <taxon>Embryophyta</taxon>
        <taxon>Tracheophyta</taxon>
        <taxon>Spermatophyta</taxon>
        <taxon>Magnoliopsida</taxon>
        <taxon>Liliopsida</taxon>
        <taxon>Poales</taxon>
        <taxon>Poaceae</taxon>
        <taxon>PACMAD clade</taxon>
        <taxon>Panicoideae</taxon>
        <taxon>Panicodae</taxon>
        <taxon>Paniceae</taxon>
        <taxon>Anthephorinae</taxon>
        <taxon>Digitaria</taxon>
    </lineage>
</organism>